<evidence type="ECO:0000313" key="3">
    <source>
        <dbReference type="Proteomes" id="UP000024635"/>
    </source>
</evidence>
<gene>
    <name evidence="2" type="primary">Acey_s0464.g1936</name>
    <name evidence="2" type="ORF">Y032_0464g1936</name>
</gene>
<proteinExistence type="predicted"/>
<accession>A0A016WZ93</accession>
<feature type="compositionally biased region" description="Low complexity" evidence="1">
    <location>
        <begin position="48"/>
        <end position="59"/>
    </location>
</feature>
<evidence type="ECO:0000256" key="1">
    <source>
        <dbReference type="SAM" id="MobiDB-lite"/>
    </source>
</evidence>
<feature type="region of interest" description="Disordered" evidence="1">
    <location>
        <begin position="39"/>
        <end position="63"/>
    </location>
</feature>
<protein>
    <submittedName>
        <fullName evidence="2">Uncharacterized protein</fullName>
    </submittedName>
</protein>
<keyword evidence="3" id="KW-1185">Reference proteome</keyword>
<dbReference type="EMBL" id="JARK01000064">
    <property type="protein sequence ID" value="EYC44353.1"/>
    <property type="molecule type" value="Genomic_DNA"/>
</dbReference>
<reference evidence="3" key="1">
    <citation type="journal article" date="2015" name="Nat. Genet.">
        <title>The genome and transcriptome of the zoonotic hookworm Ancylostoma ceylanicum identify infection-specific gene families.</title>
        <authorList>
            <person name="Schwarz E.M."/>
            <person name="Hu Y."/>
            <person name="Antoshechkin I."/>
            <person name="Miller M.M."/>
            <person name="Sternberg P.W."/>
            <person name="Aroian R.V."/>
        </authorList>
    </citation>
    <scope>NUCLEOTIDE SEQUENCE</scope>
    <source>
        <strain evidence="3">HY135</strain>
    </source>
</reference>
<dbReference type="Proteomes" id="UP000024635">
    <property type="component" value="Unassembled WGS sequence"/>
</dbReference>
<organism evidence="2 3">
    <name type="scientific">Ancylostoma ceylanicum</name>
    <dbReference type="NCBI Taxonomy" id="53326"/>
    <lineage>
        <taxon>Eukaryota</taxon>
        <taxon>Metazoa</taxon>
        <taxon>Ecdysozoa</taxon>
        <taxon>Nematoda</taxon>
        <taxon>Chromadorea</taxon>
        <taxon>Rhabditida</taxon>
        <taxon>Rhabditina</taxon>
        <taxon>Rhabditomorpha</taxon>
        <taxon>Strongyloidea</taxon>
        <taxon>Ancylostomatidae</taxon>
        <taxon>Ancylostomatinae</taxon>
        <taxon>Ancylostoma</taxon>
    </lineage>
</organism>
<dbReference type="AlphaFoldDB" id="A0A016WZ93"/>
<evidence type="ECO:0000313" key="2">
    <source>
        <dbReference type="EMBL" id="EYC44353.1"/>
    </source>
</evidence>
<sequence>MSFHRIRGENRISLRLAVKATQDRVGAIVHVEYSPCAQSPSAKVGDRPSPASAAAATPTVDGHRCHSRRRRRCKLLYSTWAIAPV</sequence>
<name>A0A016WZ93_9BILA</name>
<comment type="caution">
    <text evidence="2">The sequence shown here is derived from an EMBL/GenBank/DDBJ whole genome shotgun (WGS) entry which is preliminary data.</text>
</comment>